<dbReference type="GO" id="GO:0005524">
    <property type="term" value="F:ATP binding"/>
    <property type="evidence" value="ECO:0007669"/>
    <property type="project" value="UniProtKB-UniRule"/>
</dbReference>
<dbReference type="GO" id="GO:0007165">
    <property type="term" value="P:signal transduction"/>
    <property type="evidence" value="ECO:0007669"/>
    <property type="project" value="InterPro"/>
</dbReference>
<dbReference type="InterPro" id="IPR000719">
    <property type="entry name" value="Prot_kinase_dom"/>
</dbReference>
<dbReference type="EMBL" id="JANJYI010000006">
    <property type="protein sequence ID" value="KAK2646377.1"/>
    <property type="molecule type" value="Genomic_DNA"/>
</dbReference>
<reference evidence="17" key="1">
    <citation type="journal article" date="2023" name="Plant J.">
        <title>Genome sequences and population genomics provide insights into the demographic history, inbreeding, and mutation load of two 'living fossil' tree species of Dipteronia.</title>
        <authorList>
            <person name="Feng Y."/>
            <person name="Comes H.P."/>
            <person name="Chen J."/>
            <person name="Zhu S."/>
            <person name="Lu R."/>
            <person name="Zhang X."/>
            <person name="Li P."/>
            <person name="Qiu J."/>
            <person name="Olsen K.M."/>
            <person name="Qiu Y."/>
        </authorList>
    </citation>
    <scope>NUCLEOTIDE SEQUENCE</scope>
    <source>
        <strain evidence="17">KIB01</strain>
    </source>
</reference>
<feature type="binding site" evidence="12">
    <location>
        <position position="39"/>
    </location>
    <ligand>
        <name>ATP</name>
        <dbReference type="ChEBI" id="CHEBI:30616"/>
    </ligand>
</feature>
<dbReference type="Gene3D" id="3.30.200.20">
    <property type="entry name" value="Phosphorylase Kinase, domain 1"/>
    <property type="match status" value="1"/>
</dbReference>
<dbReference type="InterPro" id="IPR011009">
    <property type="entry name" value="Kinase-like_dom_sf"/>
</dbReference>
<evidence type="ECO:0000256" key="7">
    <source>
        <dbReference type="ARBA" id="ARBA00022777"/>
    </source>
</evidence>
<protein>
    <recommendedName>
        <fullName evidence="3">non-specific serine/threonine protein kinase</fullName>
        <ecNumber evidence="3">2.7.11.1</ecNumber>
    </recommendedName>
</protein>
<dbReference type="FunFam" id="3.30.310.80:FF:000005">
    <property type="entry name" value="Non-specific serine/threonine protein kinase"/>
    <property type="match status" value="1"/>
</dbReference>
<keyword evidence="18" id="KW-1185">Reference proteome</keyword>
<keyword evidence="6 12" id="KW-0547">Nucleotide-binding</keyword>
<comment type="cofactor">
    <cofactor evidence="1">
        <name>Mn(2+)</name>
        <dbReference type="ChEBI" id="CHEBI:29035"/>
    </cofactor>
</comment>
<accession>A0AAD9U2G7</accession>
<dbReference type="Pfam" id="PF00069">
    <property type="entry name" value="Pkinase"/>
    <property type="match status" value="1"/>
</dbReference>
<dbReference type="Pfam" id="PF03822">
    <property type="entry name" value="NAF"/>
    <property type="match status" value="1"/>
</dbReference>
<dbReference type="InterPro" id="IPR017441">
    <property type="entry name" value="Protein_kinase_ATP_BS"/>
</dbReference>
<comment type="catalytic activity">
    <reaction evidence="11">
        <text>L-seryl-[protein] + ATP = O-phospho-L-seryl-[protein] + ADP + H(+)</text>
        <dbReference type="Rhea" id="RHEA:17989"/>
        <dbReference type="Rhea" id="RHEA-COMP:9863"/>
        <dbReference type="Rhea" id="RHEA-COMP:11604"/>
        <dbReference type="ChEBI" id="CHEBI:15378"/>
        <dbReference type="ChEBI" id="CHEBI:29999"/>
        <dbReference type="ChEBI" id="CHEBI:30616"/>
        <dbReference type="ChEBI" id="CHEBI:83421"/>
        <dbReference type="ChEBI" id="CHEBI:456216"/>
        <dbReference type="EC" id="2.7.11.1"/>
    </reaction>
</comment>
<evidence type="ECO:0000256" key="4">
    <source>
        <dbReference type="ARBA" id="ARBA00022527"/>
    </source>
</evidence>
<keyword evidence="8 12" id="KW-0067">ATP-binding</keyword>
<dbReference type="Gene3D" id="1.10.510.10">
    <property type="entry name" value="Transferase(Phosphotransferase) domain 1"/>
    <property type="match status" value="1"/>
</dbReference>
<comment type="similarity">
    <text evidence="2">Belongs to the protein kinase superfamily. CAMK Ser/Thr protein kinase family. SNF1 subfamily.</text>
</comment>
<evidence type="ECO:0000313" key="17">
    <source>
        <dbReference type="EMBL" id="KAK2646377.1"/>
    </source>
</evidence>
<evidence type="ECO:0000256" key="12">
    <source>
        <dbReference type="PROSITE-ProRule" id="PRU10141"/>
    </source>
</evidence>
<evidence type="ECO:0000256" key="14">
    <source>
        <dbReference type="SAM" id="MobiDB-lite"/>
    </source>
</evidence>
<evidence type="ECO:0000256" key="3">
    <source>
        <dbReference type="ARBA" id="ARBA00012513"/>
    </source>
</evidence>
<evidence type="ECO:0000256" key="9">
    <source>
        <dbReference type="ARBA" id="ARBA00023211"/>
    </source>
</evidence>
<gene>
    <name evidence="17" type="ORF">Ddye_021572</name>
</gene>
<evidence type="ECO:0000259" key="16">
    <source>
        <dbReference type="PROSITE" id="PS50816"/>
    </source>
</evidence>
<evidence type="ECO:0000256" key="13">
    <source>
        <dbReference type="RuleBase" id="RU000304"/>
    </source>
</evidence>
<evidence type="ECO:0000313" key="18">
    <source>
        <dbReference type="Proteomes" id="UP001280121"/>
    </source>
</evidence>
<keyword evidence="4 13" id="KW-0723">Serine/threonine-protein kinase</keyword>
<dbReference type="SMART" id="SM00220">
    <property type="entry name" value="S_TKc"/>
    <property type="match status" value="1"/>
</dbReference>
<feature type="domain" description="Protein kinase" evidence="15">
    <location>
        <begin position="10"/>
        <end position="262"/>
    </location>
</feature>
<feature type="domain" description="NAF" evidence="16">
    <location>
        <begin position="301"/>
        <end position="325"/>
    </location>
</feature>
<dbReference type="AlphaFoldDB" id="A0AAD9U2G7"/>
<dbReference type="FunFam" id="1.10.510.10:FF:000279">
    <property type="entry name" value="Non-specific serine/threonine protein kinase"/>
    <property type="match status" value="1"/>
</dbReference>
<keyword evidence="7" id="KW-0418">Kinase</keyword>
<evidence type="ECO:0000256" key="2">
    <source>
        <dbReference type="ARBA" id="ARBA00006234"/>
    </source>
</evidence>
<dbReference type="InterPro" id="IPR018451">
    <property type="entry name" value="NAF/FISL_domain"/>
</dbReference>
<organism evidence="17 18">
    <name type="scientific">Dipteronia dyeriana</name>
    <dbReference type="NCBI Taxonomy" id="168575"/>
    <lineage>
        <taxon>Eukaryota</taxon>
        <taxon>Viridiplantae</taxon>
        <taxon>Streptophyta</taxon>
        <taxon>Embryophyta</taxon>
        <taxon>Tracheophyta</taxon>
        <taxon>Spermatophyta</taxon>
        <taxon>Magnoliopsida</taxon>
        <taxon>eudicotyledons</taxon>
        <taxon>Gunneridae</taxon>
        <taxon>Pentapetalae</taxon>
        <taxon>rosids</taxon>
        <taxon>malvids</taxon>
        <taxon>Sapindales</taxon>
        <taxon>Sapindaceae</taxon>
        <taxon>Hippocastanoideae</taxon>
        <taxon>Acereae</taxon>
        <taxon>Dipteronia</taxon>
    </lineage>
</organism>
<feature type="region of interest" description="Disordered" evidence="14">
    <location>
        <begin position="453"/>
        <end position="472"/>
    </location>
</feature>
<evidence type="ECO:0000259" key="15">
    <source>
        <dbReference type="PROSITE" id="PS50011"/>
    </source>
</evidence>
<proteinExistence type="inferred from homology"/>
<dbReference type="InterPro" id="IPR004041">
    <property type="entry name" value="NAF_dom"/>
</dbReference>
<evidence type="ECO:0000256" key="5">
    <source>
        <dbReference type="ARBA" id="ARBA00022679"/>
    </source>
</evidence>
<keyword evidence="5" id="KW-0808">Transferase</keyword>
<dbReference type="GO" id="GO:0004674">
    <property type="term" value="F:protein serine/threonine kinase activity"/>
    <property type="evidence" value="ECO:0007669"/>
    <property type="project" value="UniProtKB-KW"/>
</dbReference>
<evidence type="ECO:0000256" key="8">
    <source>
        <dbReference type="ARBA" id="ARBA00022840"/>
    </source>
</evidence>
<comment type="caution">
    <text evidence="17">The sequence shown here is derived from an EMBL/GenBank/DDBJ whole genome shotgun (WGS) entry which is preliminary data.</text>
</comment>
<dbReference type="PROSITE" id="PS00107">
    <property type="entry name" value="PROTEIN_KINASE_ATP"/>
    <property type="match status" value="1"/>
</dbReference>
<sequence>MGYANNIGKYHLGRTIGEGTFAKVKLGVDTTNGQYVAIKIIDKQMVLESNLKYQVQREIRTMKLLHHPNIVRIHEVIGTKTKIYIVMEYVSGGQLSDKLSYVNKLSEPEARQVFQQLIDAVEYCHNRGVYHRDLKPENLLLDAKGNLKVSDFGLSALRKPGDMLTTACGSPCYVAPELLANKGYDGAAADVWSCGVILFEKLAGHLPFDDRNLMVLYKKISRAEYKFPQWFTESQKRLISRILDPSPTRRATILEIVEDPWFQTDYIPSCGYVHNENIYLDDVTAAFDSIEENKADSKLPKTSSFINAFQLIAMSHDLDLSGLFEGQDDKKETTRLGSKLPVNETIKKIEAAALDVSLSIEKMKNNFKMKMHPKQKLKMIRSSRSYYDLSAEVIEVAPTNCVIEISKSAGELRLYNEFCKSLSSLLSGKSYESSQMQESKVVNINSKSTNEIECSEVKHNKDNKDIRGYSSS</sequence>
<dbReference type="EC" id="2.7.11.1" evidence="3"/>
<dbReference type="CDD" id="cd12195">
    <property type="entry name" value="CIPK_C"/>
    <property type="match status" value="1"/>
</dbReference>
<dbReference type="Proteomes" id="UP001280121">
    <property type="component" value="Unassembled WGS sequence"/>
</dbReference>
<comment type="catalytic activity">
    <reaction evidence="10">
        <text>L-threonyl-[protein] + ATP = O-phospho-L-threonyl-[protein] + ADP + H(+)</text>
        <dbReference type="Rhea" id="RHEA:46608"/>
        <dbReference type="Rhea" id="RHEA-COMP:11060"/>
        <dbReference type="Rhea" id="RHEA-COMP:11605"/>
        <dbReference type="ChEBI" id="CHEBI:15378"/>
        <dbReference type="ChEBI" id="CHEBI:30013"/>
        <dbReference type="ChEBI" id="CHEBI:30616"/>
        <dbReference type="ChEBI" id="CHEBI:61977"/>
        <dbReference type="ChEBI" id="CHEBI:456216"/>
        <dbReference type="EC" id="2.7.11.1"/>
    </reaction>
</comment>
<feature type="compositionally biased region" description="Basic and acidic residues" evidence="14">
    <location>
        <begin position="455"/>
        <end position="472"/>
    </location>
</feature>
<evidence type="ECO:0000256" key="10">
    <source>
        <dbReference type="ARBA" id="ARBA00047899"/>
    </source>
</evidence>
<dbReference type="PANTHER" id="PTHR43895">
    <property type="entry name" value="CALCIUM/CALMODULIN-DEPENDENT PROTEIN KINASE KINASE-RELATED"/>
    <property type="match status" value="1"/>
</dbReference>
<dbReference type="PROSITE" id="PS50816">
    <property type="entry name" value="NAF"/>
    <property type="match status" value="1"/>
</dbReference>
<name>A0AAD9U2G7_9ROSI</name>
<dbReference type="SUPFAM" id="SSF56112">
    <property type="entry name" value="Protein kinase-like (PK-like)"/>
    <property type="match status" value="1"/>
</dbReference>
<dbReference type="PANTHER" id="PTHR43895:SF65">
    <property type="entry name" value="CBL-INTERACTING PROTEIN KINASE 21"/>
    <property type="match status" value="1"/>
</dbReference>
<evidence type="ECO:0000256" key="6">
    <source>
        <dbReference type="ARBA" id="ARBA00022741"/>
    </source>
</evidence>
<dbReference type="FunFam" id="3.30.200.20:FF:000096">
    <property type="entry name" value="Non-specific serine/threonine protein kinase"/>
    <property type="match status" value="1"/>
</dbReference>
<evidence type="ECO:0000256" key="11">
    <source>
        <dbReference type="ARBA" id="ARBA00048679"/>
    </source>
</evidence>
<keyword evidence="9" id="KW-0464">Manganese</keyword>
<dbReference type="PROSITE" id="PS50011">
    <property type="entry name" value="PROTEIN_KINASE_DOM"/>
    <property type="match status" value="1"/>
</dbReference>
<dbReference type="InterPro" id="IPR008271">
    <property type="entry name" value="Ser/Thr_kinase_AS"/>
</dbReference>
<dbReference type="PROSITE" id="PS00108">
    <property type="entry name" value="PROTEIN_KINASE_ST"/>
    <property type="match status" value="1"/>
</dbReference>
<dbReference type="Gene3D" id="3.30.310.80">
    <property type="entry name" value="Kinase associated domain 1, KA1"/>
    <property type="match status" value="1"/>
</dbReference>
<evidence type="ECO:0000256" key="1">
    <source>
        <dbReference type="ARBA" id="ARBA00001936"/>
    </source>
</evidence>